<reference evidence="2" key="1">
    <citation type="submission" date="2022-02" db="EMBL/GenBank/DDBJ databases">
        <title>Vibrio sp. nov, a new bacterium isolated from seawater.</title>
        <authorList>
            <person name="Yuan Y."/>
        </authorList>
    </citation>
    <scope>NUCLEOTIDE SEQUENCE</scope>
    <source>
        <strain evidence="2">ZSDZ65</strain>
    </source>
</reference>
<dbReference type="EMBL" id="JAKRRY010000041">
    <property type="protein sequence ID" value="MCW8348581.1"/>
    <property type="molecule type" value="Genomic_DNA"/>
</dbReference>
<evidence type="ECO:0000313" key="2">
    <source>
        <dbReference type="EMBL" id="MCW8348581.1"/>
    </source>
</evidence>
<evidence type="ECO:0000256" key="1">
    <source>
        <dbReference type="SAM" id="MobiDB-lite"/>
    </source>
</evidence>
<keyword evidence="3" id="KW-1185">Reference proteome</keyword>
<dbReference type="AlphaFoldDB" id="A0A9X3CRR7"/>
<evidence type="ECO:0000313" key="3">
    <source>
        <dbReference type="Proteomes" id="UP001155587"/>
    </source>
</evidence>
<feature type="region of interest" description="Disordered" evidence="1">
    <location>
        <begin position="117"/>
        <end position="137"/>
    </location>
</feature>
<dbReference type="RefSeq" id="WP_265677107.1">
    <property type="nucleotide sequence ID" value="NZ_JAKRRY010000041.1"/>
</dbReference>
<dbReference type="Proteomes" id="UP001155587">
    <property type="component" value="Unassembled WGS sequence"/>
</dbReference>
<protein>
    <submittedName>
        <fullName evidence="2">Uncharacterized protein</fullName>
    </submittedName>
</protein>
<sequence length="137" mass="15115">MKVSNLKKVLDSLPDDKECHVVTGEKWLPERLIHTELDNDLLFLEFDNAPDEGEEGIEGRGFVDHEIDLLRSRITDILGQNDSSTATADALLGFFLVGHELSSSDFVELLESMEVESQSTPFEGSNATELSSSEVCA</sequence>
<gene>
    <name evidence="2" type="ORF">MD535_21575</name>
</gene>
<proteinExistence type="predicted"/>
<name>A0A9X3CRR7_9VIBR</name>
<organism evidence="2 3">
    <name type="scientific">Vibrio qingdaonensis</name>
    <dbReference type="NCBI Taxonomy" id="2829491"/>
    <lineage>
        <taxon>Bacteria</taxon>
        <taxon>Pseudomonadati</taxon>
        <taxon>Pseudomonadota</taxon>
        <taxon>Gammaproteobacteria</taxon>
        <taxon>Vibrionales</taxon>
        <taxon>Vibrionaceae</taxon>
        <taxon>Vibrio</taxon>
    </lineage>
</organism>
<accession>A0A9X3CRR7</accession>
<comment type="caution">
    <text evidence="2">The sequence shown here is derived from an EMBL/GenBank/DDBJ whole genome shotgun (WGS) entry which is preliminary data.</text>
</comment>